<gene>
    <name evidence="2" type="ORF">DFH07DRAFT_779344</name>
</gene>
<dbReference type="Proteomes" id="UP001215280">
    <property type="component" value="Unassembled WGS sequence"/>
</dbReference>
<feature type="domain" description="Zn(2)-C6 fungal-type" evidence="1">
    <location>
        <begin position="30"/>
        <end position="64"/>
    </location>
</feature>
<dbReference type="CDD" id="cd00067">
    <property type="entry name" value="GAL4"/>
    <property type="match status" value="1"/>
</dbReference>
<dbReference type="InterPro" id="IPR001138">
    <property type="entry name" value="Zn2Cys6_DnaBD"/>
</dbReference>
<dbReference type="Gene3D" id="4.10.240.10">
    <property type="entry name" value="Zn(2)-C6 fungal-type DNA-binding domain"/>
    <property type="match status" value="1"/>
</dbReference>
<proteinExistence type="predicted"/>
<protein>
    <recommendedName>
        <fullName evidence="1">Zn(2)-C6 fungal-type domain-containing protein</fullName>
    </recommendedName>
</protein>
<dbReference type="GO" id="GO:0000981">
    <property type="term" value="F:DNA-binding transcription factor activity, RNA polymerase II-specific"/>
    <property type="evidence" value="ECO:0007669"/>
    <property type="project" value="InterPro"/>
</dbReference>
<reference evidence="2" key="1">
    <citation type="submission" date="2023-03" db="EMBL/GenBank/DDBJ databases">
        <title>Massive genome expansion in bonnet fungi (Mycena s.s.) driven by repeated elements and novel gene families across ecological guilds.</title>
        <authorList>
            <consortium name="Lawrence Berkeley National Laboratory"/>
            <person name="Harder C.B."/>
            <person name="Miyauchi S."/>
            <person name="Viragh M."/>
            <person name="Kuo A."/>
            <person name="Thoen E."/>
            <person name="Andreopoulos B."/>
            <person name="Lu D."/>
            <person name="Skrede I."/>
            <person name="Drula E."/>
            <person name="Henrissat B."/>
            <person name="Morin E."/>
            <person name="Kohler A."/>
            <person name="Barry K."/>
            <person name="LaButti K."/>
            <person name="Morin E."/>
            <person name="Salamov A."/>
            <person name="Lipzen A."/>
            <person name="Mereny Z."/>
            <person name="Hegedus B."/>
            <person name="Baldrian P."/>
            <person name="Stursova M."/>
            <person name="Weitz H."/>
            <person name="Taylor A."/>
            <person name="Grigoriev I.V."/>
            <person name="Nagy L.G."/>
            <person name="Martin F."/>
            <person name="Kauserud H."/>
        </authorList>
    </citation>
    <scope>NUCLEOTIDE SEQUENCE</scope>
    <source>
        <strain evidence="2">CBHHK188m</strain>
    </source>
</reference>
<evidence type="ECO:0000313" key="2">
    <source>
        <dbReference type="EMBL" id="KAJ7737431.1"/>
    </source>
</evidence>
<evidence type="ECO:0000259" key="1">
    <source>
        <dbReference type="PROSITE" id="PS50048"/>
    </source>
</evidence>
<dbReference type="EMBL" id="JARJLG010000143">
    <property type="protein sequence ID" value="KAJ7737431.1"/>
    <property type="molecule type" value="Genomic_DNA"/>
</dbReference>
<dbReference type="AlphaFoldDB" id="A0AAD7I8H0"/>
<dbReference type="PROSITE" id="PS00463">
    <property type="entry name" value="ZN2_CY6_FUNGAL_1"/>
    <property type="match status" value="1"/>
</dbReference>
<keyword evidence="3" id="KW-1185">Reference proteome</keyword>
<dbReference type="SUPFAM" id="SSF57701">
    <property type="entry name" value="Zn2/Cys6 DNA-binding domain"/>
    <property type="match status" value="1"/>
</dbReference>
<name>A0AAD7I8H0_9AGAR</name>
<dbReference type="InterPro" id="IPR036864">
    <property type="entry name" value="Zn2-C6_fun-type_DNA-bd_sf"/>
</dbReference>
<evidence type="ECO:0000313" key="3">
    <source>
        <dbReference type="Proteomes" id="UP001215280"/>
    </source>
</evidence>
<comment type="caution">
    <text evidence="2">The sequence shown here is derived from an EMBL/GenBank/DDBJ whole genome shotgun (WGS) entry which is preliminary data.</text>
</comment>
<dbReference type="GO" id="GO:0008270">
    <property type="term" value="F:zinc ion binding"/>
    <property type="evidence" value="ECO:0007669"/>
    <property type="project" value="InterPro"/>
</dbReference>
<dbReference type="Pfam" id="PF00172">
    <property type="entry name" value="Zn_clus"/>
    <property type="match status" value="1"/>
</dbReference>
<dbReference type="PROSITE" id="PS50048">
    <property type="entry name" value="ZN2_CY6_FUNGAL_2"/>
    <property type="match status" value="1"/>
</dbReference>
<accession>A0AAD7I8H0</accession>
<organism evidence="2 3">
    <name type="scientific">Mycena maculata</name>
    <dbReference type="NCBI Taxonomy" id="230809"/>
    <lineage>
        <taxon>Eukaryota</taxon>
        <taxon>Fungi</taxon>
        <taxon>Dikarya</taxon>
        <taxon>Basidiomycota</taxon>
        <taxon>Agaricomycotina</taxon>
        <taxon>Agaricomycetes</taxon>
        <taxon>Agaricomycetidae</taxon>
        <taxon>Agaricales</taxon>
        <taxon>Marasmiineae</taxon>
        <taxon>Mycenaceae</taxon>
        <taxon>Mycena</taxon>
    </lineage>
</organism>
<sequence>MLPNPNRSDDPPSLLPVTTPPPAHQRNCMACIACRIRKITCVTNKKQPQYPCERCTKEGVTCEYVPVPTEEPFVQGNYKSPDPTFLQPLNPESFTQDSAAAGIFPTLCRRLPLSLAISFRVQETLPTLGLSPHVFIMVPFLDQPGPYILGPNLAVNPGTGGALARHYHSAVFNISFYLPALAALSGTSQMIVTLLSEALVPAVREDLHSRHVMLPEQSRPPEDQWDARLHGILEV</sequence>